<evidence type="ECO:0000256" key="2">
    <source>
        <dbReference type="ARBA" id="ARBA00022692"/>
    </source>
</evidence>
<accession>A0ABQ7L301</accession>
<evidence type="ECO:0000256" key="5">
    <source>
        <dbReference type="SAM" id="Phobius"/>
    </source>
</evidence>
<gene>
    <name evidence="7" type="primary">A07p047230.1_BraROA</name>
    <name evidence="7" type="ORF">IGI04_028821</name>
</gene>
<protein>
    <recommendedName>
        <fullName evidence="6">Domain X domain-containing protein</fullName>
    </recommendedName>
</protein>
<comment type="caution">
    <text evidence="7">The sequence shown here is derived from an EMBL/GenBank/DDBJ whole genome shotgun (WGS) entry which is preliminary data.</text>
</comment>
<evidence type="ECO:0000313" key="7">
    <source>
        <dbReference type="EMBL" id="KAG5380979.1"/>
    </source>
</evidence>
<reference evidence="7 8" key="1">
    <citation type="submission" date="2021-03" db="EMBL/GenBank/DDBJ databases">
        <authorList>
            <person name="King G.J."/>
            <person name="Bancroft I."/>
            <person name="Baten A."/>
            <person name="Bloomfield J."/>
            <person name="Borpatragohain P."/>
            <person name="He Z."/>
            <person name="Irish N."/>
            <person name="Irwin J."/>
            <person name="Liu K."/>
            <person name="Mauleon R.P."/>
            <person name="Moore J."/>
            <person name="Morris R."/>
            <person name="Ostergaard L."/>
            <person name="Wang B."/>
            <person name="Wells R."/>
        </authorList>
    </citation>
    <scope>NUCLEOTIDE SEQUENCE [LARGE SCALE GENOMIC DNA]</scope>
    <source>
        <strain evidence="7">R-o-18</strain>
        <tissue evidence="7">Leaf</tissue>
    </source>
</reference>
<keyword evidence="2 5" id="KW-0812">Transmembrane</keyword>
<keyword evidence="4 5" id="KW-0472">Membrane</keyword>
<proteinExistence type="predicted"/>
<evidence type="ECO:0000256" key="4">
    <source>
        <dbReference type="ARBA" id="ARBA00023136"/>
    </source>
</evidence>
<evidence type="ECO:0000259" key="6">
    <source>
        <dbReference type="Pfam" id="PF01348"/>
    </source>
</evidence>
<dbReference type="PANTHER" id="PTHR33642:SF3">
    <property type="entry name" value="NUCLEAR INTRON MATURASE 4, MITOCHONDRIAL"/>
    <property type="match status" value="1"/>
</dbReference>
<dbReference type="Proteomes" id="UP000823674">
    <property type="component" value="Chromosome A07"/>
</dbReference>
<dbReference type="Pfam" id="PF01348">
    <property type="entry name" value="Intron_maturas2"/>
    <property type="match status" value="1"/>
</dbReference>
<dbReference type="CDD" id="cd01651">
    <property type="entry name" value="RT_G2_intron"/>
    <property type="match status" value="1"/>
</dbReference>
<name>A0ABQ7L301_BRACM</name>
<dbReference type="InterPro" id="IPR024937">
    <property type="entry name" value="Domain_X"/>
</dbReference>
<dbReference type="InterPro" id="IPR009914">
    <property type="entry name" value="DPM2"/>
</dbReference>
<evidence type="ECO:0000256" key="1">
    <source>
        <dbReference type="ARBA" id="ARBA00004141"/>
    </source>
</evidence>
<keyword evidence="8" id="KW-1185">Reference proteome</keyword>
<keyword evidence="3 5" id="KW-1133">Transmembrane helix</keyword>
<organism evidence="7 8">
    <name type="scientific">Brassica rapa subsp. trilocularis</name>
    <dbReference type="NCBI Taxonomy" id="1813537"/>
    <lineage>
        <taxon>Eukaryota</taxon>
        <taxon>Viridiplantae</taxon>
        <taxon>Streptophyta</taxon>
        <taxon>Embryophyta</taxon>
        <taxon>Tracheophyta</taxon>
        <taxon>Spermatophyta</taxon>
        <taxon>Magnoliopsida</taxon>
        <taxon>eudicotyledons</taxon>
        <taxon>Gunneridae</taxon>
        <taxon>Pentapetalae</taxon>
        <taxon>rosids</taxon>
        <taxon>malvids</taxon>
        <taxon>Brassicales</taxon>
        <taxon>Brassicaceae</taxon>
        <taxon>Brassiceae</taxon>
        <taxon>Brassica</taxon>
    </lineage>
</organism>
<evidence type="ECO:0000256" key="3">
    <source>
        <dbReference type="ARBA" id="ARBA00022989"/>
    </source>
</evidence>
<sequence>MYLMFRNRNLVLQSLRRFNLETLISRRLWIPARSTHSKSPPPDSKQTGIFSLAGELASLVEESSPRVDDPKPRSRMELKRSLELRLKKRVKEQYTNGKFNDLLKTVIARPETLRDAYDCIRLNSNVPVTESDGNVAFAFDSMAEELSSGAFDVVSNTFSLVAKDKTKEVLVLPSLALKVVQEAIRIVLEVVFSPYFSKISHSCRSGRGRGSALKYISNNVSRSDWCFALSLSKKVDDSVFESLLSVMEEKVEDCSLSVLLRSMFEARVLNLEFGGFPKGHGLPQEGVLSRVLMNVYLDRFDHEFYRISMRHEALDRDSQSVEDGLGSKLRSWFRRKAGEEDLKSCTEKDVAVRVYCCRFMDEIFFSVSGPEKVAVDIRYEAVDFLRNSLHLEVTDEIDPSPCETAKGIRVLGTFVRKNVRESPAVKAVHKLKEKVRLFALQKEEAWTLGTVRIGKKWLGHGLKKVKESEIRGLADSNSTLSQISCHRKAGMETDHWYKVLLRIWMEDVLRTSADRSEEFILSKHIAEPTIPQELRDAFYKFQTSAAAYVSSETAKVEALLPCPDSHDKPVFFGDVVAPTNAIRRRLFRYGLVTSEGYACTNSMLILQDTAQIIDWFSGLVRRWVIWYGGCSNFDEIKALIDNQVRKSCIRTLASKYRIHENEIERRLDEELSTIPSAEDVEEEIQHEKLDSPAFDRDEHLTYGISNSGLCLLSLARVVSESRPCNCFVSGCSMAAPAVYTLHAMERQKFPGWRTGFSVCIPSSLNGRRIGLCKQHLKDLYLGPVIIVLRLCTAAQFEYPQSLVALAALVLNVTNGASGSSSRASIIVNQLIHIHLLYFLGHHPDSDHFIHKYFLPQDYAILVPVFAGVTLLSLLCVFIGMVMLKSKKKKA</sequence>
<dbReference type="Pfam" id="PF07297">
    <property type="entry name" value="DPM2"/>
    <property type="match status" value="1"/>
</dbReference>
<feature type="transmembrane region" description="Helical" evidence="5">
    <location>
        <begin position="860"/>
        <end position="883"/>
    </location>
</feature>
<feature type="domain" description="Domain X" evidence="6">
    <location>
        <begin position="575"/>
        <end position="661"/>
    </location>
</feature>
<dbReference type="PANTHER" id="PTHR33642">
    <property type="entry name" value="COX1/OXI3 INTRON 1 PROTEIN-RELATED"/>
    <property type="match status" value="1"/>
</dbReference>
<comment type="subcellular location">
    <subcellularLocation>
        <location evidence="1">Membrane</location>
        <topology evidence="1">Multi-pass membrane protein</topology>
    </subcellularLocation>
</comment>
<evidence type="ECO:0000313" key="8">
    <source>
        <dbReference type="Proteomes" id="UP000823674"/>
    </source>
</evidence>
<dbReference type="EMBL" id="JADBGQ010000009">
    <property type="protein sequence ID" value="KAG5380979.1"/>
    <property type="molecule type" value="Genomic_DNA"/>
</dbReference>